<evidence type="ECO:0000256" key="4">
    <source>
        <dbReference type="ARBA" id="ARBA00022782"/>
    </source>
</evidence>
<keyword evidence="4" id="KW-0221">Differentiation</keyword>
<evidence type="ECO:0000256" key="7">
    <source>
        <dbReference type="ARBA" id="ARBA00023125"/>
    </source>
</evidence>
<dbReference type="AlphaFoldDB" id="A0A8J5SSK2"/>
<keyword evidence="6" id="KW-0287">Flowering</keyword>
<evidence type="ECO:0000256" key="12">
    <source>
        <dbReference type="ARBA" id="ARBA00078675"/>
    </source>
</evidence>
<dbReference type="SMART" id="SM00717">
    <property type="entry name" value="SANT"/>
    <property type="match status" value="2"/>
</dbReference>
<keyword evidence="2" id="KW-0217">Developmental protein</keyword>
<evidence type="ECO:0000256" key="11">
    <source>
        <dbReference type="ARBA" id="ARBA00071221"/>
    </source>
</evidence>
<dbReference type="PANTHER" id="PTHR47995">
    <property type="entry name" value="TRANSCRIPTION FACTOR MYB33-RELATED"/>
    <property type="match status" value="1"/>
</dbReference>
<feature type="domain" description="Myb-like" evidence="14">
    <location>
        <begin position="11"/>
        <end position="63"/>
    </location>
</feature>
<feature type="compositionally biased region" description="Low complexity" evidence="13">
    <location>
        <begin position="374"/>
        <end position="388"/>
    </location>
</feature>
<keyword evidence="17" id="KW-1185">Reference proteome</keyword>
<keyword evidence="9" id="KW-0804">Transcription</keyword>
<dbReference type="GO" id="GO:0009555">
    <property type="term" value="P:pollen development"/>
    <property type="evidence" value="ECO:0007669"/>
    <property type="project" value="UniProtKB-ARBA"/>
</dbReference>
<name>A0A8J5SSK2_ZIZPA</name>
<dbReference type="InterPro" id="IPR001345">
    <property type="entry name" value="PG/BPGM_mutase_AS"/>
</dbReference>
<dbReference type="GO" id="GO:0003824">
    <property type="term" value="F:catalytic activity"/>
    <property type="evidence" value="ECO:0007669"/>
    <property type="project" value="InterPro"/>
</dbReference>
<dbReference type="InterPro" id="IPR001005">
    <property type="entry name" value="SANT/Myb"/>
</dbReference>
<dbReference type="PANTHER" id="PTHR47995:SF21">
    <property type="entry name" value="OS06G0679400 PROTEIN"/>
    <property type="match status" value="1"/>
</dbReference>
<reference evidence="16" key="1">
    <citation type="journal article" date="2021" name="bioRxiv">
        <title>Whole Genome Assembly and Annotation of Northern Wild Rice, Zizania palustris L., Supports a Whole Genome Duplication in the Zizania Genus.</title>
        <authorList>
            <person name="Haas M."/>
            <person name="Kono T."/>
            <person name="Macchietto M."/>
            <person name="Millas R."/>
            <person name="McGilp L."/>
            <person name="Shao M."/>
            <person name="Duquette J."/>
            <person name="Hirsch C.N."/>
            <person name="Kimball J."/>
        </authorList>
    </citation>
    <scope>NUCLEOTIDE SEQUENCE</scope>
    <source>
        <tissue evidence="16">Fresh leaf tissue</tissue>
    </source>
</reference>
<proteinExistence type="predicted"/>
<protein>
    <recommendedName>
        <fullName evidence="11">Transcription factor GAMYB</fullName>
    </recommendedName>
    <alternativeName>
        <fullName evidence="12">OsGAMyb</fullName>
    </alternativeName>
</protein>
<comment type="subcellular location">
    <subcellularLocation>
        <location evidence="1">Nucleus</location>
    </subcellularLocation>
</comment>
<dbReference type="CDD" id="cd00167">
    <property type="entry name" value="SANT"/>
    <property type="match status" value="2"/>
</dbReference>
<keyword evidence="10" id="KW-0539">Nucleus</keyword>
<accession>A0A8J5SSK2</accession>
<dbReference type="GO" id="GO:0003677">
    <property type="term" value="F:DNA binding"/>
    <property type="evidence" value="ECO:0007669"/>
    <property type="project" value="UniProtKB-KW"/>
</dbReference>
<evidence type="ECO:0000256" key="1">
    <source>
        <dbReference type="ARBA" id="ARBA00004123"/>
    </source>
</evidence>
<comment type="caution">
    <text evidence="16">The sequence shown here is derived from an EMBL/GenBank/DDBJ whole genome shotgun (WGS) entry which is preliminary data.</text>
</comment>
<evidence type="ECO:0000256" key="9">
    <source>
        <dbReference type="ARBA" id="ARBA00023163"/>
    </source>
</evidence>
<dbReference type="Pfam" id="PF00249">
    <property type="entry name" value="Myb_DNA-binding"/>
    <property type="match status" value="2"/>
</dbReference>
<evidence type="ECO:0000259" key="14">
    <source>
        <dbReference type="PROSITE" id="PS50090"/>
    </source>
</evidence>
<evidence type="ECO:0000313" key="17">
    <source>
        <dbReference type="Proteomes" id="UP000729402"/>
    </source>
</evidence>
<feature type="domain" description="Myb-like" evidence="14">
    <location>
        <begin position="64"/>
        <end position="114"/>
    </location>
</feature>
<evidence type="ECO:0000256" key="6">
    <source>
        <dbReference type="ARBA" id="ARBA00023089"/>
    </source>
</evidence>
<dbReference type="FunFam" id="1.10.10.60:FF:000001">
    <property type="entry name" value="MYB-related transcription factor"/>
    <property type="match status" value="1"/>
</dbReference>
<organism evidence="16 17">
    <name type="scientific">Zizania palustris</name>
    <name type="common">Northern wild rice</name>
    <dbReference type="NCBI Taxonomy" id="103762"/>
    <lineage>
        <taxon>Eukaryota</taxon>
        <taxon>Viridiplantae</taxon>
        <taxon>Streptophyta</taxon>
        <taxon>Embryophyta</taxon>
        <taxon>Tracheophyta</taxon>
        <taxon>Spermatophyta</taxon>
        <taxon>Magnoliopsida</taxon>
        <taxon>Liliopsida</taxon>
        <taxon>Poales</taxon>
        <taxon>Poaceae</taxon>
        <taxon>BOP clade</taxon>
        <taxon>Oryzoideae</taxon>
        <taxon>Oryzeae</taxon>
        <taxon>Zizaniinae</taxon>
        <taxon>Zizania</taxon>
    </lineage>
</organism>
<evidence type="ECO:0000256" key="5">
    <source>
        <dbReference type="ARBA" id="ARBA00023015"/>
    </source>
</evidence>
<dbReference type="Proteomes" id="UP000729402">
    <property type="component" value="Unassembled WGS sequence"/>
</dbReference>
<evidence type="ECO:0000256" key="2">
    <source>
        <dbReference type="ARBA" id="ARBA00022473"/>
    </source>
</evidence>
<dbReference type="FunFam" id="1.10.10.60:FF:000119">
    <property type="entry name" value="Transcription factor GAMYB"/>
    <property type="match status" value="1"/>
</dbReference>
<feature type="domain" description="HTH myb-type" evidence="15">
    <location>
        <begin position="64"/>
        <end position="118"/>
    </location>
</feature>
<evidence type="ECO:0000256" key="8">
    <source>
        <dbReference type="ARBA" id="ARBA00023159"/>
    </source>
</evidence>
<gene>
    <name evidence="16" type="ORF">GUJ93_ZPchr0006g42670</name>
</gene>
<evidence type="ECO:0000259" key="15">
    <source>
        <dbReference type="PROSITE" id="PS51294"/>
    </source>
</evidence>
<feature type="region of interest" description="Disordered" evidence="13">
    <location>
        <begin position="372"/>
        <end position="391"/>
    </location>
</feature>
<dbReference type="GO" id="GO:0009908">
    <property type="term" value="P:flower development"/>
    <property type="evidence" value="ECO:0007669"/>
    <property type="project" value="UniProtKB-KW"/>
</dbReference>
<feature type="domain" description="HTH myb-type" evidence="15">
    <location>
        <begin position="14"/>
        <end position="63"/>
    </location>
</feature>
<reference evidence="16" key="2">
    <citation type="submission" date="2021-02" db="EMBL/GenBank/DDBJ databases">
        <authorList>
            <person name="Kimball J.A."/>
            <person name="Haas M.W."/>
            <person name="Macchietto M."/>
            <person name="Kono T."/>
            <person name="Duquette J."/>
            <person name="Shao M."/>
        </authorList>
    </citation>
    <scope>NUCLEOTIDE SEQUENCE</scope>
    <source>
        <tissue evidence="16">Fresh leaf tissue</tissue>
    </source>
</reference>
<sequence>MARNGNGGEGSGGLKKGPWTQAEDKLLVDHVRRHGEGNWNAVRREAGLQRCGKSCRLRWANHLRPNLRKGPFSPEEERLILRLHGLLGNKWARISSHLPGRTDNEIKNYWNTRLKRRLRAGLTLYPPEIEREIAHLRAQNINQFGADGDGSGTGNASLPTPLLYDANNPFALPPAVPSPSTSASASHSPLINQNYPLLNQMQGLHLLQLANQQAPGGAAPQRAFHHDGAGVGFGHSGLGTAGLPPLPTRARELPSNQFGTASGDIGSAGLLESLLLGDDHPLPRPNPTMLRVGSMPELLYREPSSRLVLHDGGASDGDVASQYPPGEETHYGGKWDFVFEDVKPSKRKAASAVEEEISDMFGIIPGTIPGEWFSTGGESSAPSPGPSSVVTDDEFSLDIQQFMASLPLPPPLPLPSDEHNWNA</sequence>
<dbReference type="InterPro" id="IPR017930">
    <property type="entry name" value="Myb_dom"/>
</dbReference>
<evidence type="ECO:0000313" key="16">
    <source>
        <dbReference type="EMBL" id="KAG8074892.1"/>
    </source>
</evidence>
<dbReference type="EMBL" id="JAAALK010000283">
    <property type="protein sequence ID" value="KAG8074892.1"/>
    <property type="molecule type" value="Genomic_DNA"/>
</dbReference>
<dbReference type="GO" id="GO:0005634">
    <property type="term" value="C:nucleus"/>
    <property type="evidence" value="ECO:0007669"/>
    <property type="project" value="UniProtKB-SubCell"/>
</dbReference>
<keyword evidence="5" id="KW-0805">Transcription regulation</keyword>
<keyword evidence="3" id="KW-0677">Repeat</keyword>
<keyword evidence="7" id="KW-0238">DNA-binding</keyword>
<evidence type="ECO:0000256" key="13">
    <source>
        <dbReference type="SAM" id="MobiDB-lite"/>
    </source>
</evidence>
<dbReference type="PROSITE" id="PS00175">
    <property type="entry name" value="PG_MUTASE"/>
    <property type="match status" value="1"/>
</dbReference>
<dbReference type="PROSITE" id="PS50090">
    <property type="entry name" value="MYB_LIKE"/>
    <property type="match status" value="2"/>
</dbReference>
<keyword evidence="8" id="KW-0010">Activator</keyword>
<evidence type="ECO:0000256" key="3">
    <source>
        <dbReference type="ARBA" id="ARBA00022737"/>
    </source>
</evidence>
<dbReference type="OrthoDB" id="2143914at2759"/>
<dbReference type="PROSITE" id="PS51294">
    <property type="entry name" value="HTH_MYB"/>
    <property type="match status" value="2"/>
</dbReference>
<evidence type="ECO:0000256" key="10">
    <source>
        <dbReference type="ARBA" id="ARBA00023242"/>
    </source>
</evidence>
<dbReference type="GO" id="GO:0030154">
    <property type="term" value="P:cell differentiation"/>
    <property type="evidence" value="ECO:0007669"/>
    <property type="project" value="UniProtKB-KW"/>
</dbReference>